<sequence>MVDNPPDSTGEAASVAPRRRLRGWRRIGLIGLLLLAAILIGLWLAREQLVGGVIDRELASLDLPATYSIESIAPERQVLTNVVVGDPAAPDLTVERVVVELSYGFGLPSIGRVTLDKPRLYGTYGDNGLSFGSLDKLLFSEDETSSGLPALDVTVNDGRALIGTPYGPIGAKLQGGGDLSGGFAAMLAVNAPELNIDGCRLSSATAYGELTTASDSLGFAGPIRLREVDCPELALAWQAANLQIDAKVPTDFASADLRGVLASGRFSLGGSSVAELSGPLRLGWRDGALDATLDLEARNLAAEGLAMRAAALETSIRVRDDYGRIEAEGEVSGERANLQQWIDPALASLKQPAAGTLLEPLLAKLRSASASQLRATSFAAHFTARLSDKSTSVVIPAFELRSASGTTLVTASQLQYASGLSGVPRLAGNFRTGGAGMPALAGRMEREASGATVFRLRMDPYIDGANRLAVPEMKITQAANGALAFAGVVEAGGKLPGGSVRNLVLPLDGRWDARSGLALWNGCTTVGFDRLQYANLVLSDRDLRVCPASGKPILSQTGDGLRIAAGVAALDLSGTLADTPIRLKSGPVGFAYPGTAVAQNVDVTLGPGDSASRFTLSGLEARFDADGGVSGSFSDTRVALAAVPLDLVETGGNWRYADSRLTVTDGAFRLIDRAAPARFNPLIARDATLSLADNAILANADLRHPGSDRIVTDVAIRHDLSSGSGNARLAIDGLRFDKALQPDALTDLALGVVANVEGVVTGSGKIDWNAQSVTSSGEFSSEGLDLAAVFGPVRGARGTIRFTDLLALTTAPDQQLEVASINPGIEVRDGTIGFSLRDGQLLGVTGGSWPFMGGTLYLHPVDLNLGAAERRRYVLEVKGLDAAIFVQTLELGNIAAMGTFDGELPIVFDELGNGYIERGILNSRPPGGNLSYVGELTYQDLSPMANYAFEMLRSLDFRTMEIVIEGPLTGEIVSKIRIDGVRQGEAASRNIITRQLEDVPIQFNVNINAPFYKLIGSLKAMYDPASIRDPRDLGLINSDGTMRQQSVTAESVEALDDPSPDPGAPPSLPIEEPAIQRRESE</sequence>
<dbReference type="EMBL" id="JANKHH010000006">
    <property type="protein sequence ID" value="MCR2834583.1"/>
    <property type="molecule type" value="Genomic_DNA"/>
</dbReference>
<feature type="transmembrane region" description="Helical" evidence="2">
    <location>
        <begin position="27"/>
        <end position="45"/>
    </location>
</feature>
<dbReference type="InterPro" id="IPR021730">
    <property type="entry name" value="YdbH"/>
</dbReference>
<keyword evidence="2" id="KW-1133">Transmembrane helix</keyword>
<comment type="caution">
    <text evidence="3">The sequence shown here is derived from an EMBL/GenBank/DDBJ whole genome shotgun (WGS) entry which is preliminary data.</text>
</comment>
<proteinExistence type="predicted"/>
<gene>
    <name evidence="3" type="ORF">NSO95_11550</name>
</gene>
<evidence type="ECO:0000313" key="4">
    <source>
        <dbReference type="Proteomes" id="UP001206067"/>
    </source>
</evidence>
<feature type="region of interest" description="Disordered" evidence="1">
    <location>
        <begin position="1033"/>
        <end position="1081"/>
    </location>
</feature>
<evidence type="ECO:0000313" key="3">
    <source>
        <dbReference type="EMBL" id="MCR2834583.1"/>
    </source>
</evidence>
<dbReference type="Proteomes" id="UP001206067">
    <property type="component" value="Unassembled WGS sequence"/>
</dbReference>
<keyword evidence="4" id="KW-1185">Reference proteome</keyword>
<evidence type="ECO:0000256" key="1">
    <source>
        <dbReference type="SAM" id="MobiDB-lite"/>
    </source>
</evidence>
<accession>A0ABT1XSD9</accession>
<evidence type="ECO:0000256" key="2">
    <source>
        <dbReference type="SAM" id="Phobius"/>
    </source>
</evidence>
<reference evidence="3 4" key="1">
    <citation type="submission" date="2022-08" db="EMBL/GenBank/DDBJ databases">
        <title>Polyphasic taxonomy analysis of Qipengyuania sp.RS5-5.</title>
        <authorList>
            <person name="Xamxidin M."/>
            <person name="Wu M."/>
        </authorList>
    </citation>
    <scope>NUCLEOTIDE SEQUENCE [LARGE SCALE GENOMIC DNA]</scope>
    <source>
        <strain evidence="3 4">RS5-5</strain>
    </source>
</reference>
<feature type="compositionally biased region" description="Polar residues" evidence="1">
    <location>
        <begin position="1038"/>
        <end position="1049"/>
    </location>
</feature>
<keyword evidence="2" id="KW-0812">Transmembrane</keyword>
<name>A0ABT1XSD9_9SPHN</name>
<dbReference type="RefSeq" id="WP_257596419.1">
    <property type="nucleotide sequence ID" value="NZ_JANKHH010000006.1"/>
</dbReference>
<protein>
    <submittedName>
        <fullName evidence="3">YdbH domain-containing protein</fullName>
    </submittedName>
</protein>
<dbReference type="Pfam" id="PF11739">
    <property type="entry name" value="YdbH-like"/>
    <property type="match status" value="1"/>
</dbReference>
<organism evidence="3 4">
    <name type="scientific">Parerythrobacter lacustris</name>
    <dbReference type="NCBI Taxonomy" id="2969984"/>
    <lineage>
        <taxon>Bacteria</taxon>
        <taxon>Pseudomonadati</taxon>
        <taxon>Pseudomonadota</taxon>
        <taxon>Alphaproteobacteria</taxon>
        <taxon>Sphingomonadales</taxon>
        <taxon>Erythrobacteraceae</taxon>
        <taxon>Parerythrobacter</taxon>
    </lineage>
</organism>
<keyword evidence="2" id="KW-0472">Membrane</keyword>